<dbReference type="Gene3D" id="3.90.950.10">
    <property type="match status" value="1"/>
</dbReference>
<evidence type="ECO:0000256" key="7">
    <source>
        <dbReference type="ARBA" id="ARBA00023080"/>
    </source>
</evidence>
<comment type="function">
    <text evidence="10">Pyrophosphatase that catalyzes the hydrolysis of nucleoside triphosphates to their monophosphate derivatives, with a high preference for the non-canonical purine nucleotides XTP (xanthosine triphosphate), dITP (deoxyinosine triphosphate) and ITP. Seems to function as a house-cleaning enzyme that removes non-canonical purine nucleotides from the nucleotide pool, thus preventing their incorporation into DNA/RNA and avoiding chromosomal lesions.</text>
</comment>
<dbReference type="PANTHER" id="PTHR11067:SF9">
    <property type="entry name" value="INOSINE TRIPHOSPHATE PYROPHOSPHATASE"/>
    <property type="match status" value="1"/>
</dbReference>
<evidence type="ECO:0000256" key="3">
    <source>
        <dbReference type="ARBA" id="ARBA00022723"/>
    </source>
</evidence>
<dbReference type="GO" id="GO:0036222">
    <property type="term" value="F:XTP diphosphatase activity"/>
    <property type="evidence" value="ECO:0007669"/>
    <property type="project" value="UniProtKB-UniRule"/>
</dbReference>
<evidence type="ECO:0000256" key="10">
    <source>
        <dbReference type="HAMAP-Rule" id="MF_01405"/>
    </source>
</evidence>
<dbReference type="GO" id="GO:0046872">
    <property type="term" value="F:metal ion binding"/>
    <property type="evidence" value="ECO:0007669"/>
    <property type="project" value="UniProtKB-KW"/>
</dbReference>
<dbReference type="PANTHER" id="PTHR11067">
    <property type="entry name" value="INOSINE TRIPHOSPHATE PYROPHOSPHATASE/HAM1 PROTEIN"/>
    <property type="match status" value="1"/>
</dbReference>
<dbReference type="GO" id="GO:0035870">
    <property type="term" value="F:dITP diphosphatase activity"/>
    <property type="evidence" value="ECO:0007669"/>
    <property type="project" value="UniProtKB-UniRule"/>
</dbReference>
<feature type="binding site" evidence="10">
    <location>
        <position position="56"/>
    </location>
    <ligand>
        <name>Mg(2+)</name>
        <dbReference type="ChEBI" id="CHEBI:18420"/>
    </ligand>
</feature>
<evidence type="ECO:0000256" key="5">
    <source>
        <dbReference type="ARBA" id="ARBA00022801"/>
    </source>
</evidence>
<dbReference type="EC" id="3.6.1.66" evidence="10"/>
<keyword evidence="4 10" id="KW-0547">Nucleotide-binding</keyword>
<feature type="binding site" evidence="10">
    <location>
        <position position="57"/>
    </location>
    <ligand>
        <name>substrate</name>
    </ligand>
</feature>
<dbReference type="FunFam" id="3.90.950.10:FF:000001">
    <property type="entry name" value="dITP/XTP pyrophosphatase"/>
    <property type="match status" value="1"/>
</dbReference>
<evidence type="ECO:0000256" key="1">
    <source>
        <dbReference type="ARBA" id="ARBA00008023"/>
    </source>
</evidence>
<keyword evidence="5 10" id="KW-0378">Hydrolase</keyword>
<feature type="active site" description="Proton acceptor" evidence="10">
    <location>
        <position position="56"/>
    </location>
</feature>
<evidence type="ECO:0000256" key="6">
    <source>
        <dbReference type="ARBA" id="ARBA00022842"/>
    </source>
</evidence>
<keyword evidence="3 10" id="KW-0479">Metal-binding</keyword>
<name>H5S9F6_9BACT</name>
<comment type="cofactor">
    <cofactor evidence="10">
        <name>Mg(2+)</name>
        <dbReference type="ChEBI" id="CHEBI:18420"/>
    </cofactor>
    <text evidence="10">Binds 1 Mg(2+) ion per subunit.</text>
</comment>
<dbReference type="HAMAP" id="MF_01405">
    <property type="entry name" value="Non_canon_purine_NTPase"/>
    <property type="match status" value="1"/>
</dbReference>
<dbReference type="NCBIfam" id="TIGR00042">
    <property type="entry name" value="RdgB/HAM1 family non-canonical purine NTP pyrophosphatase"/>
    <property type="match status" value="1"/>
</dbReference>
<feature type="binding site" evidence="10">
    <location>
        <begin position="163"/>
        <end position="164"/>
    </location>
    <ligand>
        <name>substrate</name>
    </ligand>
</feature>
<dbReference type="GO" id="GO:0009117">
    <property type="term" value="P:nucleotide metabolic process"/>
    <property type="evidence" value="ECO:0007669"/>
    <property type="project" value="UniProtKB-KW"/>
</dbReference>
<comment type="subunit">
    <text evidence="2 10">Homodimer.</text>
</comment>
<comment type="catalytic activity">
    <reaction evidence="10">
        <text>ITP + H2O = IMP + diphosphate + H(+)</text>
        <dbReference type="Rhea" id="RHEA:29399"/>
        <dbReference type="ChEBI" id="CHEBI:15377"/>
        <dbReference type="ChEBI" id="CHEBI:15378"/>
        <dbReference type="ChEBI" id="CHEBI:33019"/>
        <dbReference type="ChEBI" id="CHEBI:58053"/>
        <dbReference type="ChEBI" id="CHEBI:61402"/>
        <dbReference type="EC" id="3.6.1.66"/>
    </reaction>
</comment>
<gene>
    <name evidence="12" type="ORF">HGMM_F03C01C33</name>
</gene>
<dbReference type="GO" id="GO:0017111">
    <property type="term" value="F:ribonucleoside triphosphate phosphatase activity"/>
    <property type="evidence" value="ECO:0007669"/>
    <property type="project" value="InterPro"/>
</dbReference>
<reference evidence="12" key="2">
    <citation type="journal article" date="2012" name="PLoS ONE">
        <title>A Deeply Branching Thermophilic Bacterium with an Ancient Acetyl-CoA Pathway Dominates a Subsurface Ecosystem.</title>
        <authorList>
            <person name="Takami H."/>
            <person name="Noguchi H."/>
            <person name="Takaki Y."/>
            <person name="Uchiyama I."/>
            <person name="Toyoda A."/>
            <person name="Nishi S."/>
            <person name="Chee G.-J."/>
            <person name="Arai W."/>
            <person name="Nunoura T."/>
            <person name="Itoh T."/>
            <person name="Hattori M."/>
            <person name="Takai K."/>
        </authorList>
    </citation>
    <scope>NUCLEOTIDE SEQUENCE</scope>
</reference>
<comment type="caution">
    <text evidence="10">Lacks conserved residue(s) required for the propagation of feature annotation.</text>
</comment>
<dbReference type="GO" id="GO:0000166">
    <property type="term" value="F:nucleotide binding"/>
    <property type="evidence" value="ECO:0007669"/>
    <property type="project" value="UniProtKB-KW"/>
</dbReference>
<organism evidence="12">
    <name type="scientific">uncultured Acidobacteriota bacterium</name>
    <dbReference type="NCBI Taxonomy" id="171953"/>
    <lineage>
        <taxon>Bacteria</taxon>
        <taxon>Pseudomonadati</taxon>
        <taxon>Acidobacteriota</taxon>
        <taxon>environmental samples</taxon>
    </lineage>
</organism>
<dbReference type="InterPro" id="IPR020922">
    <property type="entry name" value="dITP/XTP_pyrophosphatase"/>
</dbReference>
<comment type="catalytic activity">
    <reaction evidence="9 10">
        <text>XTP + H2O = XMP + diphosphate + H(+)</text>
        <dbReference type="Rhea" id="RHEA:28610"/>
        <dbReference type="ChEBI" id="CHEBI:15377"/>
        <dbReference type="ChEBI" id="CHEBI:15378"/>
        <dbReference type="ChEBI" id="CHEBI:33019"/>
        <dbReference type="ChEBI" id="CHEBI:57464"/>
        <dbReference type="ChEBI" id="CHEBI:61314"/>
        <dbReference type="EC" id="3.6.1.66"/>
    </reaction>
</comment>
<dbReference type="AlphaFoldDB" id="H5S9F6"/>
<reference evidence="12" key="1">
    <citation type="journal article" date="2005" name="Environ. Microbiol.">
        <title>Genetic and functional properties of uncultivated thermophilic crenarchaeotes from a subsurface gold mine as revealed by analysis of genome fragments.</title>
        <authorList>
            <person name="Nunoura T."/>
            <person name="Hirayama H."/>
            <person name="Takami H."/>
            <person name="Oida H."/>
            <person name="Nishi S."/>
            <person name="Shimamura S."/>
            <person name="Suzuki Y."/>
            <person name="Inagaki F."/>
            <person name="Takai K."/>
            <person name="Nealson K.H."/>
            <person name="Horikoshi K."/>
        </authorList>
    </citation>
    <scope>NUCLEOTIDE SEQUENCE</scope>
</reference>
<keyword evidence="6 10" id="KW-0460">Magnesium</keyword>
<dbReference type="Pfam" id="PF01725">
    <property type="entry name" value="Ham1p_like"/>
    <property type="match status" value="1"/>
</dbReference>
<evidence type="ECO:0000256" key="8">
    <source>
        <dbReference type="ARBA" id="ARBA00051875"/>
    </source>
</evidence>
<dbReference type="EMBL" id="AP011639">
    <property type="protein sequence ID" value="BAL52792.1"/>
    <property type="molecule type" value="Genomic_DNA"/>
</dbReference>
<evidence type="ECO:0000256" key="11">
    <source>
        <dbReference type="RuleBase" id="RU003781"/>
    </source>
</evidence>
<evidence type="ECO:0000313" key="12">
    <source>
        <dbReference type="EMBL" id="BAL52792.1"/>
    </source>
</evidence>
<dbReference type="InterPro" id="IPR029001">
    <property type="entry name" value="ITPase-like_fam"/>
</dbReference>
<keyword evidence="7 10" id="KW-0546">Nucleotide metabolism</keyword>
<evidence type="ECO:0000256" key="4">
    <source>
        <dbReference type="ARBA" id="ARBA00022741"/>
    </source>
</evidence>
<dbReference type="GO" id="GO:0005829">
    <property type="term" value="C:cytosol"/>
    <property type="evidence" value="ECO:0007669"/>
    <property type="project" value="TreeGrafter"/>
</dbReference>
<dbReference type="GO" id="GO:0009146">
    <property type="term" value="P:purine nucleoside triphosphate catabolic process"/>
    <property type="evidence" value="ECO:0007669"/>
    <property type="project" value="UniProtKB-UniRule"/>
</dbReference>
<sequence length="183" mass="20054">MEIRELLADLPLELINLGDLPHLPDAVESGSSFEENALQKARFFHERTGWLTIAEDSGLVVEALGGAPGLLSARYGRSDAERIARLLAELRDVPSERRTARFVCVAALVGPGLERTFRGEVVGRIRTAPAGTGGFGYDPVFEYPPLGKTFAELTRAEKCAVSHRGQAFRQLRDFLQQHLSIAP</sequence>
<proteinExistence type="inferred from homology"/>
<feature type="binding site" evidence="10">
    <location>
        <begin position="135"/>
        <end position="138"/>
    </location>
    <ligand>
        <name>substrate</name>
    </ligand>
</feature>
<feature type="binding site" evidence="10">
    <location>
        <position position="158"/>
    </location>
    <ligand>
        <name>substrate</name>
    </ligand>
</feature>
<comment type="catalytic activity">
    <reaction evidence="8 10">
        <text>dITP + H2O = dIMP + diphosphate + H(+)</text>
        <dbReference type="Rhea" id="RHEA:28342"/>
        <dbReference type="ChEBI" id="CHEBI:15377"/>
        <dbReference type="ChEBI" id="CHEBI:15378"/>
        <dbReference type="ChEBI" id="CHEBI:33019"/>
        <dbReference type="ChEBI" id="CHEBI:61194"/>
        <dbReference type="ChEBI" id="CHEBI:61382"/>
        <dbReference type="EC" id="3.6.1.66"/>
    </reaction>
</comment>
<evidence type="ECO:0000256" key="2">
    <source>
        <dbReference type="ARBA" id="ARBA00011738"/>
    </source>
</evidence>
<dbReference type="GO" id="GO:0036220">
    <property type="term" value="F:ITP diphosphatase activity"/>
    <property type="evidence" value="ECO:0007669"/>
    <property type="project" value="UniProtKB-UniRule"/>
</dbReference>
<dbReference type="SUPFAM" id="SSF52972">
    <property type="entry name" value="ITPase-like"/>
    <property type="match status" value="1"/>
</dbReference>
<evidence type="ECO:0000256" key="9">
    <source>
        <dbReference type="ARBA" id="ARBA00052017"/>
    </source>
</evidence>
<protein>
    <recommendedName>
        <fullName evidence="10">dITP/XTP pyrophosphatase</fullName>
        <ecNumber evidence="10">3.6.1.66</ecNumber>
    </recommendedName>
    <alternativeName>
        <fullName evidence="10">Non-canonical purine NTP pyrophosphatase</fullName>
    </alternativeName>
    <alternativeName>
        <fullName evidence="10">Non-standard purine NTP pyrophosphatase</fullName>
    </alternativeName>
    <alternativeName>
        <fullName evidence="10">Nucleoside-triphosphate diphosphatase</fullName>
    </alternativeName>
    <alternativeName>
        <fullName evidence="10">Nucleoside-triphosphate pyrophosphatase</fullName>
        <shortName evidence="10">NTPase</shortName>
    </alternativeName>
</protein>
<comment type="similarity">
    <text evidence="1 10 11">Belongs to the HAM1 NTPase family.</text>
</comment>
<dbReference type="InterPro" id="IPR002637">
    <property type="entry name" value="RdgB/HAM1"/>
</dbReference>
<accession>H5S9F6</accession>
<dbReference type="CDD" id="cd00515">
    <property type="entry name" value="HAM1"/>
    <property type="match status" value="1"/>
</dbReference>